<gene>
    <name evidence="1" type="ORF">E2C01_097174</name>
</gene>
<evidence type="ECO:0000313" key="1">
    <source>
        <dbReference type="EMBL" id="MPD01638.1"/>
    </source>
</evidence>
<organism evidence="1 2">
    <name type="scientific">Portunus trituberculatus</name>
    <name type="common">Swimming crab</name>
    <name type="synonym">Neptunus trituberculatus</name>
    <dbReference type="NCBI Taxonomy" id="210409"/>
    <lineage>
        <taxon>Eukaryota</taxon>
        <taxon>Metazoa</taxon>
        <taxon>Ecdysozoa</taxon>
        <taxon>Arthropoda</taxon>
        <taxon>Crustacea</taxon>
        <taxon>Multicrustacea</taxon>
        <taxon>Malacostraca</taxon>
        <taxon>Eumalacostraca</taxon>
        <taxon>Eucarida</taxon>
        <taxon>Decapoda</taxon>
        <taxon>Pleocyemata</taxon>
        <taxon>Brachyura</taxon>
        <taxon>Eubrachyura</taxon>
        <taxon>Portunoidea</taxon>
        <taxon>Portunidae</taxon>
        <taxon>Portuninae</taxon>
        <taxon>Portunus</taxon>
    </lineage>
</organism>
<protein>
    <submittedName>
        <fullName evidence="1">Uncharacterized protein</fullName>
    </submittedName>
</protein>
<keyword evidence="2" id="KW-1185">Reference proteome</keyword>
<dbReference type="EMBL" id="VSRR010128018">
    <property type="protein sequence ID" value="MPD01638.1"/>
    <property type="molecule type" value="Genomic_DNA"/>
</dbReference>
<dbReference type="AlphaFoldDB" id="A0A5B7K8W2"/>
<name>A0A5B7K8W2_PORTR</name>
<accession>A0A5B7K8W2</accession>
<reference evidence="1 2" key="1">
    <citation type="submission" date="2019-05" db="EMBL/GenBank/DDBJ databases">
        <title>Another draft genome of Portunus trituberculatus and its Hox gene families provides insights of decapod evolution.</title>
        <authorList>
            <person name="Jeong J.-H."/>
            <person name="Song I."/>
            <person name="Kim S."/>
            <person name="Choi T."/>
            <person name="Kim D."/>
            <person name="Ryu S."/>
            <person name="Kim W."/>
        </authorList>
    </citation>
    <scope>NUCLEOTIDE SEQUENCE [LARGE SCALE GENOMIC DNA]</scope>
    <source>
        <tissue evidence="1">Muscle</tissue>
    </source>
</reference>
<sequence length="127" mass="14319">MAVLCERPPELLTPPNVIITRNKNNNNSLNNNGHSMRVRLVEVSMSVTATYPLVRHTDLFYSRRPPNTKVILPVALWRLPIEGTSWRVTVITSQATRVSCMPRTPSMLAVECGHVHVEAWWSINSSS</sequence>
<dbReference type="Proteomes" id="UP000324222">
    <property type="component" value="Unassembled WGS sequence"/>
</dbReference>
<comment type="caution">
    <text evidence="1">The sequence shown here is derived from an EMBL/GenBank/DDBJ whole genome shotgun (WGS) entry which is preliminary data.</text>
</comment>
<proteinExistence type="predicted"/>
<evidence type="ECO:0000313" key="2">
    <source>
        <dbReference type="Proteomes" id="UP000324222"/>
    </source>
</evidence>